<evidence type="ECO:0000313" key="2">
    <source>
        <dbReference type="Proteomes" id="UP000199025"/>
    </source>
</evidence>
<dbReference type="AlphaFoldDB" id="A0A1I3WK96"/>
<reference evidence="1 2" key="1">
    <citation type="submission" date="2016-10" db="EMBL/GenBank/DDBJ databases">
        <authorList>
            <person name="de Groot N.N."/>
        </authorList>
    </citation>
    <scope>NUCLEOTIDE SEQUENCE [LARGE SCALE GENOMIC DNA]</scope>
    <source>
        <strain evidence="1 2">DSM 44468</strain>
    </source>
</reference>
<evidence type="ECO:0000313" key="1">
    <source>
        <dbReference type="EMBL" id="SFK07958.1"/>
    </source>
</evidence>
<accession>A0A1I3WK96</accession>
<protein>
    <submittedName>
        <fullName evidence="1">Uncharacterized protein</fullName>
    </submittedName>
</protein>
<organism evidence="1 2">
    <name type="scientific">Amycolatopsis sacchari</name>
    <dbReference type="NCBI Taxonomy" id="115433"/>
    <lineage>
        <taxon>Bacteria</taxon>
        <taxon>Bacillati</taxon>
        <taxon>Actinomycetota</taxon>
        <taxon>Actinomycetes</taxon>
        <taxon>Pseudonocardiales</taxon>
        <taxon>Pseudonocardiaceae</taxon>
        <taxon>Amycolatopsis</taxon>
    </lineage>
</organism>
<dbReference type="Proteomes" id="UP000199025">
    <property type="component" value="Unassembled WGS sequence"/>
</dbReference>
<name>A0A1I3WK96_9PSEU</name>
<sequence>MREPRVFRDLDTMNVRVAEAATLAEVGAVLRASVLPPVLVRLPEDLARRAVAAWEREDTVPLVDPEPLGDRRVRHLAGTLALIGLAISERGDWTGDEVVVPLPVELAGVAMDSADG</sequence>
<keyword evidence="2" id="KW-1185">Reference proteome</keyword>
<dbReference type="STRING" id="115433.SAMN05421835_11397"/>
<gene>
    <name evidence="1" type="ORF">SAMN05421835_11397</name>
</gene>
<dbReference type="EMBL" id="FORP01000013">
    <property type="protein sequence ID" value="SFK07958.1"/>
    <property type="molecule type" value="Genomic_DNA"/>
</dbReference>
<proteinExistence type="predicted"/>